<evidence type="ECO:0000313" key="3">
    <source>
        <dbReference type="Proteomes" id="UP000029120"/>
    </source>
</evidence>
<evidence type="ECO:0000313" key="2">
    <source>
        <dbReference type="EMBL" id="KFK23036.1"/>
    </source>
</evidence>
<sequence length="47" mass="5490">MNSESDRTTSGVNRNKRSGQSRKDTSEQAWKPNPIRSETKRNKEQRL</sequence>
<accession>A0A087FZI4</accession>
<feature type="compositionally biased region" description="Basic and acidic residues" evidence="1">
    <location>
        <begin position="37"/>
        <end position="47"/>
    </location>
</feature>
<organism evidence="2 3">
    <name type="scientific">Arabis alpina</name>
    <name type="common">Alpine rock-cress</name>
    <dbReference type="NCBI Taxonomy" id="50452"/>
    <lineage>
        <taxon>Eukaryota</taxon>
        <taxon>Viridiplantae</taxon>
        <taxon>Streptophyta</taxon>
        <taxon>Embryophyta</taxon>
        <taxon>Tracheophyta</taxon>
        <taxon>Spermatophyta</taxon>
        <taxon>Magnoliopsida</taxon>
        <taxon>eudicotyledons</taxon>
        <taxon>Gunneridae</taxon>
        <taxon>Pentapetalae</taxon>
        <taxon>rosids</taxon>
        <taxon>malvids</taxon>
        <taxon>Brassicales</taxon>
        <taxon>Brassicaceae</taxon>
        <taxon>Arabideae</taxon>
        <taxon>Arabis</taxon>
    </lineage>
</organism>
<proteinExistence type="predicted"/>
<name>A0A087FZI4_ARAAL</name>
<keyword evidence="3" id="KW-1185">Reference proteome</keyword>
<dbReference type="AlphaFoldDB" id="A0A087FZI4"/>
<dbReference type="Gramene" id="KFK23036">
    <property type="protein sequence ID" value="KFK23036"/>
    <property type="gene ID" value="AALP_AAs60001U000300"/>
</dbReference>
<dbReference type="Proteomes" id="UP000029120">
    <property type="component" value="Unassembled WGS sequence"/>
</dbReference>
<evidence type="ECO:0000256" key="1">
    <source>
        <dbReference type="SAM" id="MobiDB-lite"/>
    </source>
</evidence>
<reference evidence="3" key="1">
    <citation type="journal article" date="2015" name="Nat. Plants">
        <title>Genome expansion of Arabis alpina linked with retrotransposition and reduced symmetric DNA methylation.</title>
        <authorList>
            <person name="Willing E.M."/>
            <person name="Rawat V."/>
            <person name="Mandakova T."/>
            <person name="Maumus F."/>
            <person name="James G.V."/>
            <person name="Nordstroem K.J."/>
            <person name="Becker C."/>
            <person name="Warthmann N."/>
            <person name="Chica C."/>
            <person name="Szarzynska B."/>
            <person name="Zytnicki M."/>
            <person name="Albani M.C."/>
            <person name="Kiefer C."/>
            <person name="Bergonzi S."/>
            <person name="Castaings L."/>
            <person name="Mateos J.L."/>
            <person name="Berns M.C."/>
            <person name="Bujdoso N."/>
            <person name="Piofczyk T."/>
            <person name="de Lorenzo L."/>
            <person name="Barrero-Sicilia C."/>
            <person name="Mateos I."/>
            <person name="Piednoel M."/>
            <person name="Hagmann J."/>
            <person name="Chen-Min-Tao R."/>
            <person name="Iglesias-Fernandez R."/>
            <person name="Schuster S.C."/>
            <person name="Alonso-Blanco C."/>
            <person name="Roudier F."/>
            <person name="Carbonero P."/>
            <person name="Paz-Ares J."/>
            <person name="Davis S.J."/>
            <person name="Pecinka A."/>
            <person name="Quesneville H."/>
            <person name="Colot V."/>
            <person name="Lysak M.A."/>
            <person name="Weigel D."/>
            <person name="Coupland G."/>
            <person name="Schneeberger K."/>
        </authorList>
    </citation>
    <scope>NUCLEOTIDE SEQUENCE [LARGE SCALE GENOMIC DNA]</scope>
    <source>
        <strain evidence="3">cv. Pajares</strain>
    </source>
</reference>
<feature type="region of interest" description="Disordered" evidence="1">
    <location>
        <begin position="1"/>
        <end position="47"/>
    </location>
</feature>
<gene>
    <name evidence="2" type="ORF">AALP_AAs60001U000300</name>
</gene>
<protein>
    <submittedName>
        <fullName evidence="2">Uncharacterized protein</fullName>
    </submittedName>
</protein>
<dbReference type="EMBL" id="KL983135">
    <property type="protein sequence ID" value="KFK23036.1"/>
    <property type="molecule type" value="Genomic_DNA"/>
</dbReference>